<dbReference type="Proteomes" id="UP000024001">
    <property type="component" value="Unassembled WGS sequence"/>
</dbReference>
<feature type="transmembrane region" description="Helical" evidence="1">
    <location>
        <begin position="100"/>
        <end position="124"/>
    </location>
</feature>
<keyword evidence="4" id="KW-1185">Reference proteome</keyword>
<evidence type="ECO:0000313" key="3">
    <source>
        <dbReference type="EMBL" id="EZP25289.1"/>
    </source>
</evidence>
<feature type="domain" description="Acyltransferase 3" evidence="2">
    <location>
        <begin position="20"/>
        <end position="326"/>
    </location>
</feature>
<feature type="transmembrane region" description="Helical" evidence="1">
    <location>
        <begin position="60"/>
        <end position="79"/>
    </location>
</feature>
<feature type="transmembrane region" description="Helical" evidence="1">
    <location>
        <begin position="326"/>
        <end position="349"/>
    </location>
</feature>
<dbReference type="EMBL" id="JFYO01000011">
    <property type="protein sequence ID" value="EZP25289.1"/>
    <property type="molecule type" value="Genomic_DNA"/>
</dbReference>
<feature type="transmembrane region" description="Helical" evidence="1">
    <location>
        <begin position="21"/>
        <end position="40"/>
    </location>
</feature>
<dbReference type="Pfam" id="PF01757">
    <property type="entry name" value="Acyl_transf_3"/>
    <property type="match status" value="1"/>
</dbReference>
<feature type="transmembrane region" description="Helical" evidence="1">
    <location>
        <begin position="178"/>
        <end position="200"/>
    </location>
</feature>
<reference evidence="3 4" key="1">
    <citation type="submission" date="2014-03" db="EMBL/GenBank/DDBJ databases">
        <title>Draft Genome Sequences of 13 Willow Endophytes.</title>
        <authorList>
            <person name="Gan H.Y."/>
            <person name="Gan H.M."/>
            <person name="Savka M.A."/>
            <person name="Hudson A.O."/>
        </authorList>
    </citation>
    <scope>NUCLEOTIDE SEQUENCE [LARGE SCALE GENOMIC DNA]</scope>
    <source>
        <strain evidence="3 4">RIT293</strain>
    </source>
</reference>
<feature type="transmembrane region" description="Helical" evidence="1">
    <location>
        <begin position="296"/>
        <end position="314"/>
    </location>
</feature>
<name>A0A031FKA8_9MICO</name>
<feature type="transmembrane region" description="Helical" evidence="1">
    <location>
        <begin position="263"/>
        <end position="284"/>
    </location>
</feature>
<dbReference type="eggNOG" id="COG1835">
    <property type="taxonomic scope" value="Bacteria"/>
</dbReference>
<gene>
    <name evidence="3" type="ORF">BW34_02744</name>
</gene>
<proteinExistence type="predicted"/>
<protein>
    <submittedName>
        <fullName evidence="3">Putative acyltransferase</fullName>
    </submittedName>
</protein>
<dbReference type="AlphaFoldDB" id="A0A031FKA8"/>
<dbReference type="GO" id="GO:0016747">
    <property type="term" value="F:acyltransferase activity, transferring groups other than amino-acyl groups"/>
    <property type="evidence" value="ECO:0007669"/>
    <property type="project" value="InterPro"/>
</dbReference>
<keyword evidence="3" id="KW-0012">Acyltransferase</keyword>
<keyword evidence="1" id="KW-1133">Transmembrane helix</keyword>
<keyword evidence="1" id="KW-0472">Membrane</keyword>
<evidence type="ECO:0000313" key="4">
    <source>
        <dbReference type="Proteomes" id="UP000024001"/>
    </source>
</evidence>
<accession>A0A031FKA8</accession>
<evidence type="ECO:0000259" key="2">
    <source>
        <dbReference type="Pfam" id="PF01757"/>
    </source>
</evidence>
<sequence length="379" mass="42332">MTSTSTVLRASDPMLARTIPSLDGIRALAVVCVIWGHGAATLSQSELVVALRAYLPGGYFGVQAFFVLSGFLITTLLLRERSKTGRISLSGFYRRRAYRILPALFVFLAIVTVLALTGVISGVGPRDIISPALFLRDYWPLDGAWWTGHTWSLSVEEQFYVLWPLAVILMPRAVAVKVLVAGVLLSPVIRIGTSLLPFVPEGAVTYMFHTRADALMIGCLLAYGAGQNWYARILEWIFARRLQWAVVVWLPVSWALTSRFEGLWMYTVGYVGDALAVAIVIVWMMRSPGSPFGRFLNWRPVVHVGLISYSLYLYQQLFLTNHNDTWFGGLTVGGLLALLLAAEASYWFVERPFIRLRVRRERAKTTRRAASRRGDGHSS</sequence>
<dbReference type="GO" id="GO:0016020">
    <property type="term" value="C:membrane"/>
    <property type="evidence" value="ECO:0007669"/>
    <property type="project" value="TreeGrafter"/>
</dbReference>
<organism evidence="3 4">
    <name type="scientific">Microbacterium oleivorans</name>
    <dbReference type="NCBI Taxonomy" id="273677"/>
    <lineage>
        <taxon>Bacteria</taxon>
        <taxon>Bacillati</taxon>
        <taxon>Actinomycetota</taxon>
        <taxon>Actinomycetes</taxon>
        <taxon>Micrococcales</taxon>
        <taxon>Microbacteriaceae</taxon>
        <taxon>Microbacterium</taxon>
    </lineage>
</organism>
<dbReference type="PANTHER" id="PTHR23028">
    <property type="entry name" value="ACETYLTRANSFERASE"/>
    <property type="match status" value="1"/>
</dbReference>
<comment type="caution">
    <text evidence="3">The sequence shown here is derived from an EMBL/GenBank/DDBJ whole genome shotgun (WGS) entry which is preliminary data.</text>
</comment>
<dbReference type="RefSeq" id="WP_036313612.1">
    <property type="nucleotide sequence ID" value="NZ_JFYO01000011.1"/>
</dbReference>
<dbReference type="PANTHER" id="PTHR23028:SF53">
    <property type="entry name" value="ACYL_TRANSF_3 DOMAIN-CONTAINING PROTEIN"/>
    <property type="match status" value="1"/>
</dbReference>
<keyword evidence="3" id="KW-0808">Transferase</keyword>
<dbReference type="PATRIC" id="fig|273677.3.peg.2714"/>
<keyword evidence="1" id="KW-0812">Transmembrane</keyword>
<dbReference type="InterPro" id="IPR050879">
    <property type="entry name" value="Acyltransferase_3"/>
</dbReference>
<dbReference type="OrthoDB" id="3404679at2"/>
<evidence type="ECO:0000256" key="1">
    <source>
        <dbReference type="SAM" id="Phobius"/>
    </source>
</evidence>
<dbReference type="GO" id="GO:0009103">
    <property type="term" value="P:lipopolysaccharide biosynthetic process"/>
    <property type="evidence" value="ECO:0007669"/>
    <property type="project" value="TreeGrafter"/>
</dbReference>
<dbReference type="InterPro" id="IPR002656">
    <property type="entry name" value="Acyl_transf_3_dom"/>
</dbReference>